<evidence type="ECO:0000313" key="1">
    <source>
        <dbReference type="EMBL" id="MPN06322.1"/>
    </source>
</evidence>
<dbReference type="AlphaFoldDB" id="A0A645EYJ6"/>
<proteinExistence type="predicted"/>
<dbReference type="EMBL" id="VSSQ01052227">
    <property type="protein sequence ID" value="MPN06322.1"/>
    <property type="molecule type" value="Genomic_DNA"/>
</dbReference>
<comment type="caution">
    <text evidence="1">The sequence shown here is derived from an EMBL/GenBank/DDBJ whole genome shotgun (WGS) entry which is preliminary data.</text>
</comment>
<protein>
    <submittedName>
        <fullName evidence="1">Uncharacterized protein</fullName>
    </submittedName>
</protein>
<accession>A0A645EYJ6</accession>
<organism evidence="1">
    <name type="scientific">bioreactor metagenome</name>
    <dbReference type="NCBI Taxonomy" id="1076179"/>
    <lineage>
        <taxon>unclassified sequences</taxon>
        <taxon>metagenomes</taxon>
        <taxon>ecological metagenomes</taxon>
    </lineage>
</organism>
<name>A0A645EYJ6_9ZZZZ</name>
<gene>
    <name evidence="1" type="ORF">SDC9_153578</name>
</gene>
<reference evidence="1" key="1">
    <citation type="submission" date="2019-08" db="EMBL/GenBank/DDBJ databases">
        <authorList>
            <person name="Kucharzyk K."/>
            <person name="Murdoch R.W."/>
            <person name="Higgins S."/>
            <person name="Loffler F."/>
        </authorList>
    </citation>
    <scope>NUCLEOTIDE SEQUENCE</scope>
</reference>
<sequence length="71" mass="8314">MPDVIKVGFNIRIDNIVALVVTGFSYLLQRHFCTALWSESVGVILEVCFEQWLNHQLYRHLYDPILYGRDS</sequence>